<protein>
    <submittedName>
        <fullName evidence="1">Kruppel like factor 6</fullName>
    </submittedName>
</protein>
<reference evidence="1" key="2">
    <citation type="submission" date="2025-09" db="UniProtKB">
        <authorList>
            <consortium name="Ensembl"/>
        </authorList>
    </citation>
    <scope>IDENTIFICATION</scope>
</reference>
<dbReference type="AlphaFoldDB" id="A0A8C6UKN0"/>
<sequence>MCSIFQELQIVHDTGYFSALPSLEENWQQTCLELERYLQSEPYVSASDLKFEHQEELDWSFINRRRLYTSFTTDAFTHSFGSFSLSIFKSLLGLNMYSVSQYVQGLSR</sequence>
<organism evidence="1 2">
    <name type="scientific">Neogobius melanostomus</name>
    <name type="common">round goby</name>
    <dbReference type="NCBI Taxonomy" id="47308"/>
    <lineage>
        <taxon>Eukaryota</taxon>
        <taxon>Metazoa</taxon>
        <taxon>Chordata</taxon>
        <taxon>Craniata</taxon>
        <taxon>Vertebrata</taxon>
        <taxon>Euteleostomi</taxon>
        <taxon>Actinopterygii</taxon>
        <taxon>Neopterygii</taxon>
        <taxon>Teleostei</taxon>
        <taxon>Neoteleostei</taxon>
        <taxon>Acanthomorphata</taxon>
        <taxon>Gobiaria</taxon>
        <taxon>Gobiiformes</taxon>
        <taxon>Gobioidei</taxon>
        <taxon>Gobiidae</taxon>
        <taxon>Benthophilinae</taxon>
        <taxon>Neogobiini</taxon>
        <taxon>Neogobius</taxon>
    </lineage>
</organism>
<proteinExistence type="predicted"/>
<keyword evidence="2" id="KW-1185">Reference proteome</keyword>
<evidence type="ECO:0000313" key="1">
    <source>
        <dbReference type="Ensembl" id="ENSNMLP00000038376.1"/>
    </source>
</evidence>
<dbReference type="Ensembl" id="ENSNMLT00000042727.1">
    <property type="protein sequence ID" value="ENSNMLP00000038376.1"/>
    <property type="gene ID" value="ENSNMLG00000023690.1"/>
</dbReference>
<evidence type="ECO:0000313" key="2">
    <source>
        <dbReference type="Proteomes" id="UP000694523"/>
    </source>
</evidence>
<reference evidence="1" key="1">
    <citation type="submission" date="2025-08" db="UniProtKB">
        <authorList>
            <consortium name="Ensembl"/>
        </authorList>
    </citation>
    <scope>IDENTIFICATION</scope>
</reference>
<accession>A0A8C6UKN0</accession>
<dbReference type="Proteomes" id="UP000694523">
    <property type="component" value="Unplaced"/>
</dbReference>
<name>A0A8C6UKN0_9GOBI</name>